<organism evidence="3 4">
    <name type="scientific">Candidimonas nitroreducens</name>
    <dbReference type="NCBI Taxonomy" id="683354"/>
    <lineage>
        <taxon>Bacteria</taxon>
        <taxon>Pseudomonadati</taxon>
        <taxon>Pseudomonadota</taxon>
        <taxon>Betaproteobacteria</taxon>
        <taxon>Burkholderiales</taxon>
        <taxon>Alcaligenaceae</taxon>
        <taxon>Candidimonas</taxon>
    </lineage>
</organism>
<comment type="similarity">
    <text evidence="1">Belongs to the UPF0065 (bug) family.</text>
</comment>
<gene>
    <name evidence="3" type="ORF">CEY11_10985</name>
</gene>
<dbReference type="OrthoDB" id="8678477at2"/>
<feature type="signal peptide" evidence="2">
    <location>
        <begin position="1"/>
        <end position="25"/>
    </location>
</feature>
<keyword evidence="4" id="KW-1185">Reference proteome</keyword>
<evidence type="ECO:0000256" key="2">
    <source>
        <dbReference type="SAM" id="SignalP"/>
    </source>
</evidence>
<dbReference type="CDD" id="cd13578">
    <property type="entry name" value="PBP2_Bug27"/>
    <property type="match status" value="1"/>
</dbReference>
<evidence type="ECO:0000256" key="1">
    <source>
        <dbReference type="ARBA" id="ARBA00006987"/>
    </source>
</evidence>
<dbReference type="PANTHER" id="PTHR42928:SF5">
    <property type="entry name" value="BLR1237 PROTEIN"/>
    <property type="match status" value="1"/>
</dbReference>
<dbReference type="InterPro" id="IPR005064">
    <property type="entry name" value="BUG"/>
</dbReference>
<feature type="chain" id="PRO_5012330145" description="ABC transporter substrate-binding protein" evidence="2">
    <location>
        <begin position="26"/>
        <end position="327"/>
    </location>
</feature>
<dbReference type="RefSeq" id="WP_088603443.1">
    <property type="nucleotide sequence ID" value="NZ_NJIH01000006.1"/>
</dbReference>
<evidence type="ECO:0008006" key="5">
    <source>
        <dbReference type="Google" id="ProtNLM"/>
    </source>
</evidence>
<dbReference type="SUPFAM" id="SSF53850">
    <property type="entry name" value="Periplasmic binding protein-like II"/>
    <property type="match status" value="1"/>
</dbReference>
<dbReference type="AlphaFoldDB" id="A0A225MFQ7"/>
<keyword evidence="2" id="KW-0732">Signal</keyword>
<reference evidence="4" key="1">
    <citation type="submission" date="2017-06" db="EMBL/GenBank/DDBJ databases">
        <title>Herbaspirillum phytohormonus sp. nov., isolated from the root nodule of Robinia pseudoacacia in lead-zinc mine.</title>
        <authorList>
            <person name="Fan M."/>
            <person name="Lin Y."/>
        </authorList>
    </citation>
    <scope>NUCLEOTIDE SEQUENCE [LARGE SCALE GENOMIC DNA]</scope>
    <source>
        <strain evidence="4">SC-089</strain>
    </source>
</reference>
<comment type="caution">
    <text evidence="3">The sequence shown here is derived from an EMBL/GenBank/DDBJ whole genome shotgun (WGS) entry which is preliminary data.</text>
</comment>
<protein>
    <recommendedName>
        <fullName evidence="5">ABC transporter substrate-binding protein</fullName>
    </recommendedName>
</protein>
<dbReference type="PANTHER" id="PTHR42928">
    <property type="entry name" value="TRICARBOXYLATE-BINDING PROTEIN"/>
    <property type="match status" value="1"/>
</dbReference>
<sequence>MKRTKSLLAQALLLLVGVMSYRAAAAADTYPSRPIHIVVPYAPGGGTDAIARLLAHKMSTALNQSVIVENRPGAGTAIGTEAVAKKPADGYTLLLAPPAFLINPSFIKNLPYNTEKDLVPITSLAASPLVLVVNPSVPAKTLGEFVEYTRKHPGKVNYGSPGNGSSPHLTAEMLKAAAGIDMQHIPYKGSALAATDLIGGQISVVIDVMMLYLPHIHAGKVRALAVTTKTRSPLLPDVPTVAESGYPGYEAVAWYGLVAPSATPKEIVQKLNSVVVQILRTDEMKSAFEKQGLDVIYDDTPERAKIRTAHEIAKWAKVIRDSGIHMD</sequence>
<dbReference type="Pfam" id="PF03401">
    <property type="entry name" value="TctC"/>
    <property type="match status" value="1"/>
</dbReference>
<dbReference type="EMBL" id="NJIH01000006">
    <property type="protein sequence ID" value="OWT60186.1"/>
    <property type="molecule type" value="Genomic_DNA"/>
</dbReference>
<evidence type="ECO:0000313" key="4">
    <source>
        <dbReference type="Proteomes" id="UP000214603"/>
    </source>
</evidence>
<accession>A0A225MFQ7</accession>
<dbReference type="Gene3D" id="3.40.190.10">
    <property type="entry name" value="Periplasmic binding protein-like II"/>
    <property type="match status" value="1"/>
</dbReference>
<dbReference type="Gene3D" id="3.40.190.150">
    <property type="entry name" value="Bordetella uptake gene, domain 1"/>
    <property type="match status" value="1"/>
</dbReference>
<dbReference type="PIRSF" id="PIRSF017082">
    <property type="entry name" value="YflP"/>
    <property type="match status" value="1"/>
</dbReference>
<proteinExistence type="inferred from homology"/>
<dbReference type="InterPro" id="IPR042100">
    <property type="entry name" value="Bug_dom1"/>
</dbReference>
<dbReference type="Proteomes" id="UP000214603">
    <property type="component" value="Unassembled WGS sequence"/>
</dbReference>
<name>A0A225MFQ7_9BURK</name>
<evidence type="ECO:0000313" key="3">
    <source>
        <dbReference type="EMBL" id="OWT60186.1"/>
    </source>
</evidence>